<dbReference type="InterPro" id="IPR000868">
    <property type="entry name" value="Isochorismatase-like_dom"/>
</dbReference>
<evidence type="ECO:0000256" key="3">
    <source>
        <dbReference type="ARBA" id="ARBA00022723"/>
    </source>
</evidence>
<dbReference type="GO" id="GO:0008936">
    <property type="term" value="F:nicotinamidase activity"/>
    <property type="evidence" value="ECO:0007669"/>
    <property type="project" value="UniProtKB-EC"/>
</dbReference>
<proteinExistence type="inferred from homology"/>
<dbReference type="Pfam" id="PF00857">
    <property type="entry name" value="Isochorismatase"/>
    <property type="match status" value="1"/>
</dbReference>
<dbReference type="EMBL" id="LXEY01000011">
    <property type="protein sequence ID" value="OAV62527.1"/>
    <property type="molecule type" value="Genomic_DNA"/>
</dbReference>
<keyword evidence="3" id="KW-0479">Metal-binding</keyword>
<dbReference type="GO" id="GO:0019363">
    <property type="term" value="P:pyridine nucleotide biosynthetic process"/>
    <property type="evidence" value="ECO:0007669"/>
    <property type="project" value="UniProtKB-KW"/>
</dbReference>
<name>A0A1B7M1Q1_9MICC</name>
<evidence type="ECO:0000256" key="4">
    <source>
        <dbReference type="ARBA" id="ARBA00022801"/>
    </source>
</evidence>
<gene>
    <name evidence="9" type="ORF">A6F49_06170</name>
</gene>
<dbReference type="InterPro" id="IPR052347">
    <property type="entry name" value="Isochorismatase_Nicotinamidase"/>
</dbReference>
<dbReference type="AlphaFoldDB" id="A0A1B7M1Q1"/>
<accession>A0A1B7M1Q1</accession>
<feature type="domain" description="Isochorismatase-like" evidence="8">
    <location>
        <begin position="144"/>
        <end position="211"/>
    </location>
</feature>
<evidence type="ECO:0000256" key="5">
    <source>
        <dbReference type="ARBA" id="ARBA00037900"/>
    </source>
</evidence>
<evidence type="ECO:0000256" key="1">
    <source>
        <dbReference type="ARBA" id="ARBA00006336"/>
    </source>
</evidence>
<sequence>MHALIIVDVQKDFCEGGSLAVEGGADTAALITEYMHQCGTHYDVIATTRDWHIDPGPHFATEPDFETSWPIHCVAGTDGAELHENIDDEAIDAEFLKGQYTDGYSGFDGVLGEPDTIRSQDGVAGPYGATAAAAAATDADSITMDDWLREHDVERITVVGIATDHCVRATALDASDAGYEVRVLTNLTVGVSEDTIDSALEEMEDAGVMLSEWPGADAFAH</sequence>
<evidence type="ECO:0000313" key="9">
    <source>
        <dbReference type="EMBL" id="OAV62527.1"/>
    </source>
</evidence>
<comment type="caution">
    <text evidence="9">The sequence shown here is derived from an EMBL/GenBank/DDBJ whole genome shotgun (WGS) entry which is preliminary data.</text>
</comment>
<dbReference type="Proteomes" id="UP000078292">
    <property type="component" value="Unassembled WGS sequence"/>
</dbReference>
<evidence type="ECO:0000256" key="2">
    <source>
        <dbReference type="ARBA" id="ARBA00022642"/>
    </source>
</evidence>
<organism evidence="9 10">
    <name type="scientific">Enteractinococcus helveticum</name>
    <dbReference type="NCBI Taxonomy" id="1837282"/>
    <lineage>
        <taxon>Bacteria</taxon>
        <taxon>Bacillati</taxon>
        <taxon>Actinomycetota</taxon>
        <taxon>Actinomycetes</taxon>
        <taxon>Micrococcales</taxon>
        <taxon>Micrococcaceae</taxon>
    </lineage>
</organism>
<comment type="similarity">
    <text evidence="1">Belongs to the isochorismatase family.</text>
</comment>
<evidence type="ECO:0000256" key="6">
    <source>
        <dbReference type="ARBA" id="ARBA00039017"/>
    </source>
</evidence>
<dbReference type="GO" id="GO:0046872">
    <property type="term" value="F:metal ion binding"/>
    <property type="evidence" value="ECO:0007669"/>
    <property type="project" value="UniProtKB-KW"/>
</dbReference>
<dbReference type="Gene3D" id="3.40.50.850">
    <property type="entry name" value="Isochorismatase-like"/>
    <property type="match status" value="1"/>
</dbReference>
<dbReference type="OrthoDB" id="9791276at2"/>
<protein>
    <recommendedName>
        <fullName evidence="6">nicotinamidase</fullName>
        <ecNumber evidence="6">3.5.1.19</ecNumber>
    </recommendedName>
    <alternativeName>
        <fullName evidence="7">Nicotinamide deamidase</fullName>
    </alternativeName>
</protein>
<keyword evidence="2" id="KW-0662">Pyridine nucleotide biosynthesis</keyword>
<dbReference type="STRING" id="1837282.A6F49_06170"/>
<evidence type="ECO:0000313" key="10">
    <source>
        <dbReference type="Proteomes" id="UP000078292"/>
    </source>
</evidence>
<comment type="pathway">
    <text evidence="5">Cofactor biosynthesis; nicotinate biosynthesis; nicotinate from nicotinamide: step 1/1.</text>
</comment>
<dbReference type="InterPro" id="IPR036380">
    <property type="entry name" value="Isochorismatase-like_sf"/>
</dbReference>
<dbReference type="PANTHER" id="PTHR11080:SF2">
    <property type="entry name" value="LD05707P"/>
    <property type="match status" value="1"/>
</dbReference>
<dbReference type="PANTHER" id="PTHR11080">
    <property type="entry name" value="PYRAZINAMIDASE/NICOTINAMIDASE"/>
    <property type="match status" value="1"/>
</dbReference>
<keyword evidence="4" id="KW-0378">Hydrolase</keyword>
<dbReference type="SUPFAM" id="SSF52499">
    <property type="entry name" value="Isochorismatase-like hydrolases"/>
    <property type="match status" value="1"/>
</dbReference>
<reference evidence="9 10" key="1">
    <citation type="submission" date="2016-04" db="EMBL/GenBank/DDBJ databases">
        <title>First whole genome shotgun sequence of the bacterium Enteractinococcus sp. strain UASWS1574.</title>
        <authorList>
            <person name="Crovadore J."/>
            <person name="Chablais R."/>
            <person name="Lefort F."/>
        </authorList>
    </citation>
    <scope>NUCLEOTIDE SEQUENCE [LARGE SCALE GENOMIC DNA]</scope>
    <source>
        <strain evidence="9 10">UASWS1574</strain>
    </source>
</reference>
<keyword evidence="10" id="KW-1185">Reference proteome</keyword>
<evidence type="ECO:0000256" key="7">
    <source>
        <dbReference type="ARBA" id="ARBA00043224"/>
    </source>
</evidence>
<evidence type="ECO:0000259" key="8">
    <source>
        <dbReference type="Pfam" id="PF00857"/>
    </source>
</evidence>
<dbReference type="RefSeq" id="WP_043056998.1">
    <property type="nucleotide sequence ID" value="NZ_LXEY01000011.1"/>
</dbReference>
<dbReference type="EC" id="3.5.1.19" evidence="6"/>